<dbReference type="GO" id="GO:0032259">
    <property type="term" value="P:methylation"/>
    <property type="evidence" value="ECO:0007669"/>
    <property type="project" value="UniProtKB-KW"/>
</dbReference>
<evidence type="ECO:0000256" key="7">
    <source>
        <dbReference type="ARBA" id="ARBA00022691"/>
    </source>
</evidence>
<comment type="similarity">
    <text evidence="2">Belongs to the methyltransferase superfamily. L-isoaspartyl/D-aspartyl protein methyltransferase family.</text>
</comment>
<evidence type="ECO:0000256" key="9">
    <source>
        <dbReference type="ARBA" id="ARBA00029295"/>
    </source>
</evidence>
<dbReference type="GO" id="GO:0005737">
    <property type="term" value="C:cytoplasm"/>
    <property type="evidence" value="ECO:0007669"/>
    <property type="project" value="UniProtKB-SubCell"/>
</dbReference>
<dbReference type="GO" id="GO:0004719">
    <property type="term" value="F:protein-L-isoaspartate (D-aspartate) O-methyltransferase activity"/>
    <property type="evidence" value="ECO:0007669"/>
    <property type="project" value="UniProtKB-EC"/>
</dbReference>
<comment type="catalytic activity">
    <reaction evidence="9">
        <text>[protein]-L-isoaspartate + S-adenosyl-L-methionine = [protein]-L-isoaspartate alpha-methyl ester + S-adenosyl-L-homocysteine</text>
        <dbReference type="Rhea" id="RHEA:12705"/>
        <dbReference type="Rhea" id="RHEA-COMP:12143"/>
        <dbReference type="Rhea" id="RHEA-COMP:12144"/>
        <dbReference type="ChEBI" id="CHEBI:57856"/>
        <dbReference type="ChEBI" id="CHEBI:59789"/>
        <dbReference type="ChEBI" id="CHEBI:90596"/>
        <dbReference type="ChEBI" id="CHEBI:90598"/>
        <dbReference type="EC" id="2.1.1.77"/>
    </reaction>
</comment>
<keyword evidence="5" id="KW-0489">Methyltransferase</keyword>
<dbReference type="EC" id="2.1.1.77" evidence="3"/>
<evidence type="ECO:0000256" key="2">
    <source>
        <dbReference type="ARBA" id="ARBA00005369"/>
    </source>
</evidence>
<evidence type="ECO:0000256" key="3">
    <source>
        <dbReference type="ARBA" id="ARBA00011890"/>
    </source>
</evidence>
<gene>
    <name evidence="10" type="ORF">HON47_00275</name>
</gene>
<evidence type="ECO:0000256" key="6">
    <source>
        <dbReference type="ARBA" id="ARBA00022679"/>
    </source>
</evidence>
<dbReference type="AlphaFoldDB" id="A0A8T5GDF5"/>
<organism evidence="10 11">
    <name type="scientific">Candidatus Iainarchaeum sp</name>
    <dbReference type="NCBI Taxonomy" id="3101447"/>
    <lineage>
        <taxon>Archaea</taxon>
        <taxon>Candidatus Iainarchaeota</taxon>
        <taxon>Candidatus Iainarchaeia</taxon>
        <taxon>Candidatus Iainarchaeales</taxon>
        <taxon>Candidatus Iainarchaeaceae</taxon>
        <taxon>Candidatus Iainarchaeum</taxon>
    </lineage>
</organism>
<protein>
    <recommendedName>
        <fullName evidence="3">protein-L-isoaspartate(D-aspartate) O-methyltransferase</fullName>
        <ecNumber evidence="3">2.1.1.77</ecNumber>
    </recommendedName>
</protein>
<evidence type="ECO:0000256" key="5">
    <source>
        <dbReference type="ARBA" id="ARBA00022603"/>
    </source>
</evidence>
<evidence type="ECO:0000256" key="4">
    <source>
        <dbReference type="ARBA" id="ARBA00022490"/>
    </source>
</evidence>
<keyword evidence="6" id="KW-0808">Transferase</keyword>
<dbReference type="PANTHER" id="PTHR11579">
    <property type="entry name" value="PROTEIN-L-ISOASPARTATE O-METHYLTRANSFERASE"/>
    <property type="match status" value="1"/>
</dbReference>
<dbReference type="SUPFAM" id="SSF53335">
    <property type="entry name" value="S-adenosyl-L-methionine-dependent methyltransferases"/>
    <property type="match status" value="1"/>
</dbReference>
<comment type="subcellular location">
    <subcellularLocation>
        <location evidence="1">Cytoplasm</location>
    </subcellularLocation>
</comment>
<sequence length="201" mass="22083">MASGLEELVARLKQSKTIKSTEMEGAFLSVPREKFFPKESVDYAFVDTAFSIGPDSTISQPTTIAMMLSLLEITPDEKVLEVGSGSGYVLALLHKITGKEVFGIELDKELVKSSKKTLEELEIPAKVVVGNGKKGFPKEDAFDKILVSAACIKVPDKLFTQLKDDGLLIAPVGERVQDIIVYNKKKEPIFQIGTFVFVTLR</sequence>
<evidence type="ECO:0000313" key="11">
    <source>
        <dbReference type="Proteomes" id="UP000722459"/>
    </source>
</evidence>
<keyword evidence="4" id="KW-0963">Cytoplasm</keyword>
<keyword evidence="7" id="KW-0949">S-adenosyl-L-methionine</keyword>
<evidence type="ECO:0000313" key="10">
    <source>
        <dbReference type="EMBL" id="MBT4869995.1"/>
    </source>
</evidence>
<dbReference type="Gene3D" id="3.40.50.150">
    <property type="entry name" value="Vaccinia Virus protein VP39"/>
    <property type="match status" value="1"/>
</dbReference>
<name>A0A8T5GDF5_9ARCH</name>
<accession>A0A8T5GDF5</accession>
<dbReference type="InterPro" id="IPR000682">
    <property type="entry name" value="PCMT"/>
</dbReference>
<reference evidence="10" key="1">
    <citation type="journal article" date="2021" name="ISME J.">
        <title>Mercury methylation by metabolically versatile and cosmopolitan marine bacteria.</title>
        <authorList>
            <person name="Lin H."/>
            <person name="Ascher D.B."/>
            <person name="Myung Y."/>
            <person name="Lamborg C.H."/>
            <person name="Hallam S.J."/>
            <person name="Gionfriddo C.M."/>
            <person name="Holt K.E."/>
            <person name="Moreau J.W."/>
        </authorList>
    </citation>
    <scope>NUCLEOTIDE SEQUENCE</scope>
    <source>
        <strain evidence="10">SI075_bin30</strain>
    </source>
</reference>
<comment type="caution">
    <text evidence="10">The sequence shown here is derived from an EMBL/GenBank/DDBJ whole genome shotgun (WGS) entry which is preliminary data.</text>
</comment>
<evidence type="ECO:0000256" key="1">
    <source>
        <dbReference type="ARBA" id="ARBA00004496"/>
    </source>
</evidence>
<dbReference type="InterPro" id="IPR029063">
    <property type="entry name" value="SAM-dependent_MTases_sf"/>
</dbReference>
<dbReference type="Pfam" id="PF01135">
    <property type="entry name" value="PCMT"/>
    <property type="match status" value="1"/>
</dbReference>
<evidence type="ECO:0000256" key="8">
    <source>
        <dbReference type="ARBA" id="ARBA00025330"/>
    </source>
</evidence>
<proteinExistence type="inferred from homology"/>
<dbReference type="CDD" id="cd02440">
    <property type="entry name" value="AdoMet_MTases"/>
    <property type="match status" value="1"/>
</dbReference>
<dbReference type="PANTHER" id="PTHR11579:SF0">
    <property type="entry name" value="PROTEIN-L-ISOASPARTATE(D-ASPARTATE) O-METHYLTRANSFERASE"/>
    <property type="match status" value="1"/>
</dbReference>
<dbReference type="Proteomes" id="UP000722459">
    <property type="component" value="Unassembled WGS sequence"/>
</dbReference>
<comment type="function">
    <text evidence="8">Catalyzes the methyl esterification of L-isoaspartyl residues in peptides and proteins that result from spontaneous decomposition of normal L-aspartyl and L-asparaginyl residues. It plays a role in the repair and/or degradation of damaged proteins.</text>
</comment>
<dbReference type="EMBL" id="JABJNZ010000011">
    <property type="protein sequence ID" value="MBT4869995.1"/>
    <property type="molecule type" value="Genomic_DNA"/>
</dbReference>